<dbReference type="EMBL" id="NEVM01000002">
    <property type="protein sequence ID" value="OZI34025.1"/>
    <property type="molecule type" value="Genomic_DNA"/>
</dbReference>
<accession>A0A261SA39</accession>
<organism evidence="2 3">
    <name type="scientific">Bordetella genomosp. 10</name>
    <dbReference type="NCBI Taxonomy" id="1416804"/>
    <lineage>
        <taxon>Bacteria</taxon>
        <taxon>Pseudomonadati</taxon>
        <taxon>Pseudomonadota</taxon>
        <taxon>Betaproteobacteria</taxon>
        <taxon>Burkholderiales</taxon>
        <taxon>Alcaligenaceae</taxon>
        <taxon>Bordetella</taxon>
    </lineage>
</organism>
<dbReference type="OrthoDB" id="9790314at2"/>
<proteinExistence type="predicted"/>
<evidence type="ECO:0000313" key="3">
    <source>
        <dbReference type="Proteomes" id="UP000216020"/>
    </source>
</evidence>
<dbReference type="Gene3D" id="3.40.47.10">
    <property type="match status" value="1"/>
</dbReference>
<dbReference type="NCBIfam" id="NF004811">
    <property type="entry name" value="PRK06158.1"/>
    <property type="match status" value="1"/>
</dbReference>
<name>A0A261SA39_9BORD</name>
<dbReference type="InterPro" id="IPR002155">
    <property type="entry name" value="Thiolase"/>
</dbReference>
<dbReference type="CDD" id="cd00829">
    <property type="entry name" value="SCP-x_thiolase"/>
    <property type="match status" value="1"/>
</dbReference>
<dbReference type="PANTHER" id="PTHR42870:SF1">
    <property type="entry name" value="NON-SPECIFIC LIPID-TRANSFER PROTEIN-LIKE 2"/>
    <property type="match status" value="1"/>
</dbReference>
<dbReference type="Pfam" id="PF22691">
    <property type="entry name" value="Thiolase_C_1"/>
    <property type="match status" value="1"/>
</dbReference>
<comment type="caution">
    <text evidence="2">The sequence shown here is derived from an EMBL/GenBank/DDBJ whole genome shotgun (WGS) entry which is preliminary data.</text>
</comment>
<dbReference type="PANTHER" id="PTHR42870">
    <property type="entry name" value="ACETYL-COA C-ACETYLTRANSFERASE"/>
    <property type="match status" value="1"/>
</dbReference>
<gene>
    <name evidence="2" type="ORF">CAL29_10720</name>
</gene>
<protein>
    <submittedName>
        <fullName evidence="2">Thiolase</fullName>
    </submittedName>
</protein>
<evidence type="ECO:0000313" key="2">
    <source>
        <dbReference type="EMBL" id="OZI34025.1"/>
    </source>
</evidence>
<sequence length="393" mass="41071">MMHGNFAPLRGAAAITGIGCAGMGDASGYTEMEILSLAAQRAVADAGLKMADIDGLCTCSASATMWALPVAEYLGLRPAFVDSTMLGGSSFVAHLLPAVHALLAGDCTHVLVCYGSTQRSGAVDRAAVTRMRQVLDPQPYETPYQPMQPISAYALATARHMHRYGTTRRQLAEVAVAARQWARLNPDAYSRDPLTIEDVIDARKVCDPLTVRDCCLLTDGAGAFVLTLAERAKDGPRKPVYVLGNASETWHRQVSSMPDLTVTSASRSGPRALAMAGLSIGDVDLACLYDAFTINVILFLEDLGFCAKGEGGAFVQDGGIAPGGRLPVNTNGGGLSYGHPGMYGIFLILEAVAQLRGSAGARQQAGVEVALVHGNGATLSSQSTAILATEAAL</sequence>
<dbReference type="GO" id="GO:0003988">
    <property type="term" value="F:acetyl-CoA C-acyltransferase activity"/>
    <property type="evidence" value="ECO:0007669"/>
    <property type="project" value="UniProtKB-ARBA"/>
</dbReference>
<evidence type="ECO:0000259" key="1">
    <source>
        <dbReference type="Pfam" id="PF22691"/>
    </source>
</evidence>
<dbReference type="SUPFAM" id="SSF53901">
    <property type="entry name" value="Thiolase-like"/>
    <property type="match status" value="2"/>
</dbReference>
<dbReference type="AlphaFoldDB" id="A0A261SA39"/>
<dbReference type="PIRSF" id="PIRSF000429">
    <property type="entry name" value="Ac-CoA_Ac_transf"/>
    <property type="match status" value="1"/>
</dbReference>
<dbReference type="RefSeq" id="WP_094853031.1">
    <property type="nucleotide sequence ID" value="NZ_NEVM01000002.1"/>
</dbReference>
<dbReference type="Proteomes" id="UP000216020">
    <property type="component" value="Unassembled WGS sequence"/>
</dbReference>
<feature type="domain" description="Thiolase C-terminal" evidence="1">
    <location>
        <begin position="247"/>
        <end position="388"/>
    </location>
</feature>
<reference evidence="3" key="1">
    <citation type="submission" date="2017-05" db="EMBL/GenBank/DDBJ databases">
        <title>Complete and WGS of Bordetella genogroups.</title>
        <authorList>
            <person name="Spilker T."/>
            <person name="Lipuma J."/>
        </authorList>
    </citation>
    <scope>NUCLEOTIDE SEQUENCE [LARGE SCALE GENOMIC DNA]</scope>
    <source>
        <strain evidence="3">AU16122</strain>
    </source>
</reference>
<dbReference type="InterPro" id="IPR016039">
    <property type="entry name" value="Thiolase-like"/>
</dbReference>
<keyword evidence="3" id="KW-1185">Reference proteome</keyword>
<dbReference type="InterPro" id="IPR055140">
    <property type="entry name" value="Thiolase_C_2"/>
</dbReference>